<gene>
    <name evidence="3" type="ORF">HICCMSTLAB_LOCUS13928</name>
</gene>
<evidence type="ECO:0000259" key="2">
    <source>
        <dbReference type="PROSITE" id="PS51029"/>
    </source>
</evidence>
<evidence type="ECO:0000256" key="1">
    <source>
        <dbReference type="SAM" id="MobiDB-lite"/>
    </source>
</evidence>
<dbReference type="PANTHER" id="PTHR12243">
    <property type="entry name" value="MADF DOMAIN TRANSCRIPTION FACTOR"/>
    <property type="match status" value="1"/>
</dbReference>
<name>A0A8J2HS24_COTCN</name>
<feature type="compositionally biased region" description="Low complexity" evidence="1">
    <location>
        <begin position="237"/>
        <end position="249"/>
    </location>
</feature>
<comment type="caution">
    <text evidence="3">The sequence shown here is derived from an EMBL/GenBank/DDBJ whole genome shotgun (WGS) entry which is preliminary data.</text>
</comment>
<proteinExistence type="predicted"/>
<dbReference type="InterPro" id="IPR039353">
    <property type="entry name" value="TF_Adf1"/>
</dbReference>
<evidence type="ECO:0000313" key="4">
    <source>
        <dbReference type="Proteomes" id="UP000786811"/>
    </source>
</evidence>
<dbReference type="GO" id="GO:0006357">
    <property type="term" value="P:regulation of transcription by RNA polymerase II"/>
    <property type="evidence" value="ECO:0007669"/>
    <property type="project" value="TreeGrafter"/>
</dbReference>
<dbReference type="SMART" id="SM00595">
    <property type="entry name" value="MADF"/>
    <property type="match status" value="1"/>
</dbReference>
<feature type="domain" description="MADF" evidence="2">
    <location>
        <begin position="128"/>
        <end position="221"/>
    </location>
</feature>
<dbReference type="PANTHER" id="PTHR12243:SF67">
    <property type="entry name" value="COREPRESSOR OF PANGOLIN, ISOFORM A-RELATED"/>
    <property type="match status" value="1"/>
</dbReference>
<reference evidence="3" key="1">
    <citation type="submission" date="2021-04" db="EMBL/GenBank/DDBJ databases">
        <authorList>
            <person name="Chebbi M.A.C M."/>
        </authorList>
    </citation>
    <scope>NUCLEOTIDE SEQUENCE</scope>
</reference>
<accession>A0A8J2HS24</accession>
<organism evidence="3 4">
    <name type="scientific">Cotesia congregata</name>
    <name type="common">Parasitoid wasp</name>
    <name type="synonym">Apanteles congregatus</name>
    <dbReference type="NCBI Taxonomy" id="51543"/>
    <lineage>
        <taxon>Eukaryota</taxon>
        <taxon>Metazoa</taxon>
        <taxon>Ecdysozoa</taxon>
        <taxon>Arthropoda</taxon>
        <taxon>Hexapoda</taxon>
        <taxon>Insecta</taxon>
        <taxon>Pterygota</taxon>
        <taxon>Neoptera</taxon>
        <taxon>Endopterygota</taxon>
        <taxon>Hymenoptera</taxon>
        <taxon>Apocrita</taxon>
        <taxon>Ichneumonoidea</taxon>
        <taxon>Braconidae</taxon>
        <taxon>Microgastrinae</taxon>
        <taxon>Cotesia</taxon>
    </lineage>
</organism>
<dbReference type="Proteomes" id="UP000786811">
    <property type="component" value="Unassembled WGS sequence"/>
</dbReference>
<dbReference type="Pfam" id="PF10545">
    <property type="entry name" value="MADF_DNA_bdg"/>
    <property type="match status" value="1"/>
</dbReference>
<dbReference type="GO" id="GO:0005634">
    <property type="term" value="C:nucleus"/>
    <property type="evidence" value="ECO:0007669"/>
    <property type="project" value="TreeGrafter"/>
</dbReference>
<dbReference type="PROSITE" id="PS51029">
    <property type="entry name" value="MADF"/>
    <property type="match status" value="1"/>
</dbReference>
<dbReference type="AlphaFoldDB" id="A0A8J2HS24"/>
<feature type="compositionally biased region" description="Basic and acidic residues" evidence="1">
    <location>
        <begin position="251"/>
        <end position="263"/>
    </location>
</feature>
<dbReference type="GO" id="GO:0005667">
    <property type="term" value="C:transcription regulator complex"/>
    <property type="evidence" value="ECO:0007669"/>
    <property type="project" value="TreeGrafter"/>
</dbReference>
<sequence length="348" mass="40295">MALFEDYLDIEALEDVREISQVYVCGICEEICNSYLDHKCLKKYKNHHIDENHYCYPLLEDGVTLIRRALLENGREELITEKIYSISKENNKTSGNFQIPNSKNKKVKTKAQFSVSPNKRLNDTEVELLINEVQKRVPLWNHHVPLKERNREAVLNLWKEVSMALKGKLDAEECKKKFKYIRDTHRKIIQNENKPSGSSRVDSTDEWKYYRCCEFLRDTCLIRPTRTNVDEHATAGFNNDESFNNDSSNAVDDRFDESTDQDNKSANTKGKKRQEIADSVNAINRIADIISKDKTSVALPEPPKLDQVGGFLIGIGYQLRQLPDDVQVQTIIEILQLIREKNNLYVQN</sequence>
<dbReference type="InterPro" id="IPR006578">
    <property type="entry name" value="MADF-dom"/>
</dbReference>
<keyword evidence="4" id="KW-1185">Reference proteome</keyword>
<evidence type="ECO:0000313" key="3">
    <source>
        <dbReference type="EMBL" id="CAG5109292.1"/>
    </source>
</evidence>
<dbReference type="OrthoDB" id="7701713at2759"/>
<feature type="region of interest" description="Disordered" evidence="1">
    <location>
        <begin position="235"/>
        <end position="273"/>
    </location>
</feature>
<dbReference type="EMBL" id="CAJNRD030001124">
    <property type="protein sequence ID" value="CAG5109292.1"/>
    <property type="molecule type" value="Genomic_DNA"/>
</dbReference>
<protein>
    <recommendedName>
        <fullName evidence="2">MADF domain-containing protein</fullName>
    </recommendedName>
</protein>